<organism evidence="10 11">
    <name type="scientific">Exaiptasia diaphana</name>
    <name type="common">Tropical sea anemone</name>
    <name type="synonym">Aiptasia pulchella</name>
    <dbReference type="NCBI Taxonomy" id="2652724"/>
    <lineage>
        <taxon>Eukaryota</taxon>
        <taxon>Metazoa</taxon>
        <taxon>Cnidaria</taxon>
        <taxon>Anthozoa</taxon>
        <taxon>Hexacorallia</taxon>
        <taxon>Actiniaria</taxon>
        <taxon>Aiptasiidae</taxon>
        <taxon>Exaiptasia</taxon>
    </lineage>
</organism>
<comment type="catalytic activity">
    <reaction evidence="1 9">
        <text>a myo-inositol phosphate + H2O = myo-inositol + phosphate</text>
        <dbReference type="Rhea" id="RHEA:24056"/>
        <dbReference type="ChEBI" id="CHEBI:15377"/>
        <dbReference type="ChEBI" id="CHEBI:17268"/>
        <dbReference type="ChEBI" id="CHEBI:43474"/>
        <dbReference type="ChEBI" id="CHEBI:84139"/>
        <dbReference type="EC" id="3.1.3.25"/>
    </reaction>
</comment>
<dbReference type="GO" id="GO:0046872">
    <property type="term" value="F:metal ion binding"/>
    <property type="evidence" value="ECO:0007669"/>
    <property type="project" value="UniProtKB-KW"/>
</dbReference>
<evidence type="ECO:0000256" key="4">
    <source>
        <dbReference type="ARBA" id="ARBA00009759"/>
    </source>
</evidence>
<dbReference type="PRINTS" id="PR00378">
    <property type="entry name" value="LIIMPHPHTASE"/>
</dbReference>
<dbReference type="GO" id="GO:0008934">
    <property type="term" value="F:inositol monophosphate 1-phosphatase activity"/>
    <property type="evidence" value="ECO:0007669"/>
    <property type="project" value="InterPro"/>
</dbReference>
<dbReference type="SUPFAM" id="SSF56655">
    <property type="entry name" value="Carbohydrate phosphatase"/>
    <property type="match status" value="1"/>
</dbReference>
<dbReference type="InterPro" id="IPR000760">
    <property type="entry name" value="Inositol_monophosphatase-like"/>
</dbReference>
<dbReference type="GeneID" id="110244584"/>
<dbReference type="PROSITE" id="PS00630">
    <property type="entry name" value="IMP_2"/>
    <property type="match status" value="1"/>
</dbReference>
<evidence type="ECO:0000256" key="7">
    <source>
        <dbReference type="ARBA" id="ARBA00022842"/>
    </source>
</evidence>
<dbReference type="FunFam" id="3.40.190.80:FF:000002">
    <property type="entry name" value="Inositol-1-monophosphatase"/>
    <property type="match status" value="1"/>
</dbReference>
<feature type="binding site" evidence="8">
    <location>
        <position position="72"/>
    </location>
    <ligand>
        <name>Mg(2+)</name>
        <dbReference type="ChEBI" id="CHEBI:18420"/>
        <label>1</label>
        <note>catalytic</note>
    </ligand>
</feature>
<keyword evidence="6 9" id="KW-0378">Hydrolase</keyword>
<dbReference type="KEGG" id="epa:110244584"/>
<evidence type="ECO:0000256" key="6">
    <source>
        <dbReference type="ARBA" id="ARBA00022801"/>
    </source>
</evidence>
<dbReference type="InterPro" id="IPR020550">
    <property type="entry name" value="Inositol_monophosphatase_CS"/>
</dbReference>
<comment type="pathway">
    <text evidence="3 9">Polyol metabolism; myo-inositol biosynthesis; myo-inositol from D-glucose 6-phosphate: step 2/2.</text>
</comment>
<dbReference type="EnsemblMetazoa" id="XM_021050789.2">
    <property type="protein sequence ID" value="XP_020906448.1"/>
    <property type="gene ID" value="LOC110244584"/>
</dbReference>
<evidence type="ECO:0000313" key="11">
    <source>
        <dbReference type="Proteomes" id="UP000887567"/>
    </source>
</evidence>
<feature type="binding site" evidence="8">
    <location>
        <position position="95"/>
    </location>
    <ligand>
        <name>Mg(2+)</name>
        <dbReference type="ChEBI" id="CHEBI:18420"/>
        <label>1</label>
        <note>catalytic</note>
    </ligand>
</feature>
<dbReference type="GO" id="GO:0007165">
    <property type="term" value="P:signal transduction"/>
    <property type="evidence" value="ECO:0007669"/>
    <property type="project" value="TreeGrafter"/>
</dbReference>
<feature type="binding site" evidence="8">
    <location>
        <position position="94"/>
    </location>
    <ligand>
        <name>Mg(2+)</name>
        <dbReference type="ChEBI" id="CHEBI:18420"/>
        <label>1</label>
        <note>catalytic</note>
    </ligand>
</feature>
<dbReference type="GO" id="GO:0046854">
    <property type="term" value="P:phosphatidylinositol phosphate biosynthetic process"/>
    <property type="evidence" value="ECO:0007669"/>
    <property type="project" value="InterPro"/>
</dbReference>
<dbReference type="Pfam" id="PF00459">
    <property type="entry name" value="Inositol_P"/>
    <property type="match status" value="1"/>
</dbReference>
<dbReference type="RefSeq" id="XP_020906448.1">
    <property type="nucleotide sequence ID" value="XM_021050789.2"/>
</dbReference>
<evidence type="ECO:0000256" key="1">
    <source>
        <dbReference type="ARBA" id="ARBA00001033"/>
    </source>
</evidence>
<name>A0A913XLZ8_EXADI</name>
<accession>A0A913XLZ8</accession>
<keyword evidence="5 8" id="KW-0479">Metal-binding</keyword>
<dbReference type="OrthoDB" id="10254945at2759"/>
<evidence type="ECO:0000256" key="2">
    <source>
        <dbReference type="ARBA" id="ARBA00001946"/>
    </source>
</evidence>
<dbReference type="PRINTS" id="PR00377">
    <property type="entry name" value="IMPHPHTASES"/>
</dbReference>
<protein>
    <recommendedName>
        <fullName evidence="9">Inositol-1-monophosphatase</fullName>
        <ecNumber evidence="9">3.1.3.25</ecNumber>
    </recommendedName>
</protein>
<evidence type="ECO:0000313" key="10">
    <source>
        <dbReference type="EnsemblMetazoa" id="XP_020906448.1"/>
    </source>
</evidence>
<feature type="binding site" evidence="8">
    <location>
        <position position="224"/>
    </location>
    <ligand>
        <name>Mg(2+)</name>
        <dbReference type="ChEBI" id="CHEBI:18420"/>
        <label>1</label>
        <note>catalytic</note>
    </ligand>
</feature>
<dbReference type="InterPro" id="IPR020583">
    <property type="entry name" value="Inositol_monoP_metal-BS"/>
</dbReference>
<dbReference type="AlphaFoldDB" id="A0A913XLZ8"/>
<dbReference type="Gene3D" id="3.40.190.80">
    <property type="match status" value="1"/>
</dbReference>
<reference evidence="10" key="1">
    <citation type="submission" date="2022-11" db="UniProtKB">
        <authorList>
            <consortium name="EnsemblMetazoa"/>
        </authorList>
    </citation>
    <scope>IDENTIFICATION</scope>
</reference>
<dbReference type="Gene3D" id="3.30.540.10">
    <property type="entry name" value="Fructose-1,6-Bisphosphatase, subunit A, domain 1"/>
    <property type="match status" value="1"/>
</dbReference>
<dbReference type="EC" id="3.1.3.25" evidence="9"/>
<dbReference type="PANTHER" id="PTHR20854:SF4">
    <property type="entry name" value="INOSITOL-1-MONOPHOSPHATASE-RELATED"/>
    <property type="match status" value="1"/>
</dbReference>
<dbReference type="OMA" id="LPWDHAP"/>
<dbReference type="CDD" id="cd01639">
    <property type="entry name" value="IMPase"/>
    <property type="match status" value="1"/>
</dbReference>
<feature type="binding site" evidence="8">
    <location>
        <position position="92"/>
    </location>
    <ligand>
        <name>Mg(2+)</name>
        <dbReference type="ChEBI" id="CHEBI:18420"/>
        <label>1</label>
        <note>catalytic</note>
    </ligand>
</feature>
<evidence type="ECO:0000256" key="5">
    <source>
        <dbReference type="ARBA" id="ARBA00022723"/>
    </source>
</evidence>
<evidence type="ECO:0000256" key="3">
    <source>
        <dbReference type="ARBA" id="ARBA00005152"/>
    </source>
</evidence>
<dbReference type="PANTHER" id="PTHR20854">
    <property type="entry name" value="INOSITOL MONOPHOSPHATASE"/>
    <property type="match status" value="1"/>
</dbReference>
<dbReference type="Proteomes" id="UP000887567">
    <property type="component" value="Unplaced"/>
</dbReference>
<dbReference type="InterPro" id="IPR020552">
    <property type="entry name" value="Inositol_monoPase_Li-sen"/>
</dbReference>
<sequence length="278" mass="30206">MAEATQLQEYLDSAVDIARKAGEVINEAFHKEKIVSTKVVVTDLVTETDQYVEKLVIGTLKDKYPTHSFIGEESVSAGEPCNLTDNPTWIIDPIDGTTSFIHRYPLFCISIGLSINREIHVAVVYNSVLDEMYTAVKGKGAYLNGRKILATDVTEIGKSLIITELGYNREKSKLDPVFKNLRSISEGPNAAHGVRFQGSAAYNLCTVARGAAEAYYEFGVHCWDIAAGILILTEAGGVVTSPSGGPLDIMARFVMGACTDTLAKSICQKLEVIEHPSD</sequence>
<dbReference type="GO" id="GO:0006020">
    <property type="term" value="P:inositol metabolic process"/>
    <property type="evidence" value="ECO:0007669"/>
    <property type="project" value="TreeGrafter"/>
</dbReference>
<comment type="cofactor">
    <cofactor evidence="2 8 9">
        <name>Mg(2+)</name>
        <dbReference type="ChEBI" id="CHEBI:18420"/>
    </cofactor>
</comment>
<comment type="similarity">
    <text evidence="4 9">Belongs to the inositol monophosphatase superfamily.</text>
</comment>
<evidence type="ECO:0000256" key="9">
    <source>
        <dbReference type="RuleBase" id="RU364068"/>
    </source>
</evidence>
<evidence type="ECO:0000256" key="8">
    <source>
        <dbReference type="PIRSR" id="PIRSR600760-2"/>
    </source>
</evidence>
<dbReference type="PROSITE" id="PS00629">
    <property type="entry name" value="IMP_1"/>
    <property type="match status" value="1"/>
</dbReference>
<proteinExistence type="inferred from homology"/>
<keyword evidence="11" id="KW-1185">Reference proteome</keyword>
<dbReference type="FunFam" id="3.30.540.10:FF:000004">
    <property type="entry name" value="Inositol-1-monophosphatase"/>
    <property type="match status" value="1"/>
</dbReference>
<keyword evidence="7 8" id="KW-0460">Magnesium</keyword>
<dbReference type="InterPro" id="IPR033942">
    <property type="entry name" value="IMPase"/>
</dbReference>